<dbReference type="Pfam" id="PF00375">
    <property type="entry name" value="SDF"/>
    <property type="match status" value="1"/>
</dbReference>
<feature type="transmembrane region" description="Helical" evidence="6">
    <location>
        <begin position="24"/>
        <end position="46"/>
    </location>
</feature>
<dbReference type="EMBL" id="AXZG01000022">
    <property type="protein sequence ID" value="ERT66863.1"/>
    <property type="molecule type" value="Genomic_DNA"/>
</dbReference>
<gene>
    <name evidence="7" type="ORF">HMPREF0742_00714</name>
</gene>
<evidence type="ECO:0000256" key="6">
    <source>
        <dbReference type="SAM" id="Phobius"/>
    </source>
</evidence>
<dbReference type="AlphaFoldDB" id="U7V7V3"/>
<organism evidence="7 8">
    <name type="scientific">Rothia aeria F0184</name>
    <dbReference type="NCBI Taxonomy" id="888019"/>
    <lineage>
        <taxon>Bacteria</taxon>
        <taxon>Bacillati</taxon>
        <taxon>Actinomycetota</taxon>
        <taxon>Actinomycetes</taxon>
        <taxon>Micrococcales</taxon>
        <taxon>Micrococcaceae</taxon>
        <taxon>Rothia</taxon>
    </lineage>
</organism>
<evidence type="ECO:0000256" key="4">
    <source>
        <dbReference type="ARBA" id="ARBA00022989"/>
    </source>
</evidence>
<feature type="transmembrane region" description="Helical" evidence="6">
    <location>
        <begin position="201"/>
        <end position="223"/>
    </location>
</feature>
<feature type="transmembrane region" description="Helical" evidence="6">
    <location>
        <begin position="340"/>
        <end position="360"/>
    </location>
</feature>
<feature type="transmembrane region" description="Helical" evidence="6">
    <location>
        <begin position="161"/>
        <end position="181"/>
    </location>
</feature>
<proteinExistence type="predicted"/>
<dbReference type="GO" id="GO:0005295">
    <property type="term" value="F:neutral L-amino acid:sodium symporter activity"/>
    <property type="evidence" value="ECO:0007669"/>
    <property type="project" value="TreeGrafter"/>
</dbReference>
<comment type="caution">
    <text evidence="7">The sequence shown here is derived from an EMBL/GenBank/DDBJ whole genome shotgun (WGS) entry which is preliminary data.</text>
</comment>
<name>U7V7V3_9MICC</name>
<feature type="transmembrane region" description="Helical" evidence="6">
    <location>
        <begin position="229"/>
        <end position="250"/>
    </location>
</feature>
<comment type="subcellular location">
    <subcellularLocation>
        <location evidence="1">Membrane</location>
        <topology evidence="1">Multi-pass membrane protein</topology>
    </subcellularLocation>
</comment>
<evidence type="ECO:0000256" key="2">
    <source>
        <dbReference type="ARBA" id="ARBA00022448"/>
    </source>
</evidence>
<dbReference type="SUPFAM" id="SSF118215">
    <property type="entry name" value="Proton glutamate symport protein"/>
    <property type="match status" value="1"/>
</dbReference>
<dbReference type="GO" id="GO:0005886">
    <property type="term" value="C:plasma membrane"/>
    <property type="evidence" value="ECO:0007669"/>
    <property type="project" value="TreeGrafter"/>
</dbReference>
<dbReference type="HOGENOM" id="CLU_035303_0_0_11"/>
<dbReference type="RefSeq" id="WP_023133292.1">
    <property type="nucleotide sequence ID" value="NZ_KI518053.1"/>
</dbReference>
<dbReference type="Gene3D" id="1.10.3860.10">
    <property type="entry name" value="Sodium:dicarboxylate symporter"/>
    <property type="match status" value="1"/>
</dbReference>
<keyword evidence="2" id="KW-0813">Transport</keyword>
<sequence length="440" mass="46556">MEPEINTRIHNFEDIMKVLQKIPLLAWIVIAILGGVLIGSLTPGLISGINSAAKISIPTDVVVQIFVSFSTIFSAFLSFAIPLIIIGFIVPGIGSLAQGAGKMLGVTVGLSYLSSIVAGFLALTAALFLYPILLKGQQLESFDNPENALSSGYVTFKLEPIMSVMSALILSFILGLGITALKSRSMLNLFEDFQVIVEKMLGYVIIPLLPVHIVGVFANMTLAGQVVKILSVFGMVFLMVIILHWLTLCIQYTAAGAVSKRNPAKMLKTMLPAYFTAIGTQSSAATIPVTVRSAKKAGIASRVVDFAIPLCATIHLSGSMITITSCAVAVLYMTGQNPSFASVTPVVLMLGIMMVAAPGVPGGGVMTAIGLLESMLGFNESMIALMIALYLAQDSFGTATNVTGDATIATFTERFSKLMGINPDSEIRDEDIEKAESISA</sequence>
<dbReference type="PANTHER" id="PTHR42865:SF8">
    <property type="entry name" value="SERINE_THREONINE TRANSPORTER SSTT"/>
    <property type="match status" value="1"/>
</dbReference>
<accession>U7V7V3</accession>
<dbReference type="Proteomes" id="UP000017174">
    <property type="component" value="Unassembled WGS sequence"/>
</dbReference>
<feature type="transmembrane region" description="Helical" evidence="6">
    <location>
        <begin position="306"/>
        <end position="333"/>
    </location>
</feature>
<keyword evidence="5 6" id="KW-0472">Membrane</keyword>
<dbReference type="PATRIC" id="fig|888019.4.peg.606"/>
<feature type="transmembrane region" description="Helical" evidence="6">
    <location>
        <begin position="271"/>
        <end position="291"/>
    </location>
</feature>
<evidence type="ECO:0000256" key="3">
    <source>
        <dbReference type="ARBA" id="ARBA00022692"/>
    </source>
</evidence>
<dbReference type="PRINTS" id="PR00173">
    <property type="entry name" value="EDTRNSPORT"/>
</dbReference>
<dbReference type="InterPro" id="IPR036458">
    <property type="entry name" value="Na:dicarbo_symporter_sf"/>
</dbReference>
<dbReference type="GO" id="GO:0032329">
    <property type="term" value="P:serine transport"/>
    <property type="evidence" value="ECO:0007669"/>
    <property type="project" value="TreeGrafter"/>
</dbReference>
<feature type="transmembrane region" description="Helical" evidence="6">
    <location>
        <begin position="110"/>
        <end position="133"/>
    </location>
</feature>
<keyword evidence="4 6" id="KW-1133">Transmembrane helix</keyword>
<feature type="transmembrane region" description="Helical" evidence="6">
    <location>
        <begin position="66"/>
        <end position="90"/>
    </location>
</feature>
<evidence type="ECO:0000256" key="5">
    <source>
        <dbReference type="ARBA" id="ARBA00023136"/>
    </source>
</evidence>
<evidence type="ECO:0000256" key="1">
    <source>
        <dbReference type="ARBA" id="ARBA00004141"/>
    </source>
</evidence>
<keyword evidence="3 6" id="KW-0812">Transmembrane</keyword>
<dbReference type="InterPro" id="IPR001991">
    <property type="entry name" value="Na-dicarboxylate_symporter"/>
</dbReference>
<evidence type="ECO:0000313" key="7">
    <source>
        <dbReference type="EMBL" id="ERT66863.1"/>
    </source>
</evidence>
<reference evidence="7 8" key="1">
    <citation type="submission" date="2013-08" db="EMBL/GenBank/DDBJ databases">
        <authorList>
            <person name="Weinstock G."/>
            <person name="Sodergren E."/>
            <person name="Wylie T."/>
            <person name="Fulton L."/>
            <person name="Fulton R."/>
            <person name="Fronick C."/>
            <person name="O'Laughlin M."/>
            <person name="Godfrey J."/>
            <person name="Miner T."/>
            <person name="Herter B."/>
            <person name="Appelbaum E."/>
            <person name="Cordes M."/>
            <person name="Lek S."/>
            <person name="Wollam A."/>
            <person name="Pepin K.H."/>
            <person name="Palsikar V.B."/>
            <person name="Mitreva M."/>
            <person name="Wilson R.K."/>
        </authorList>
    </citation>
    <scope>NUCLEOTIDE SEQUENCE [LARGE SCALE GENOMIC DNA]</scope>
    <source>
        <strain evidence="7 8">F0184</strain>
    </source>
</reference>
<dbReference type="PANTHER" id="PTHR42865">
    <property type="entry name" value="PROTON/GLUTAMATE-ASPARTATE SYMPORTER"/>
    <property type="match status" value="1"/>
</dbReference>
<evidence type="ECO:0000313" key="8">
    <source>
        <dbReference type="Proteomes" id="UP000017174"/>
    </source>
</evidence>
<protein>
    <submittedName>
        <fullName evidence="7">Transporter, dicarboxylate/amino acid:cation Na+/H+ symporter family protein</fullName>
    </submittedName>
</protein>